<sequence>MKKFTFKGVLDGFRSSVSQQARADQEIIESLRPDNFQVAKLGGKTHHGSDVKFHISQLGVKAHHGSDIKTHISQPSVKAHRELMTNLRYLDEQTQDLRFPRSISTNTLMARVLPRDMDLFFKLSSQSLKGVGRKVGLPGIESTDALAVPVLA</sequence>
<dbReference type="EMBL" id="OB793436">
    <property type="protein sequence ID" value="CAD7427336.1"/>
    <property type="molecule type" value="Genomic_DNA"/>
</dbReference>
<protein>
    <submittedName>
        <fullName evidence="1">Uncharacterized protein</fullName>
    </submittedName>
</protein>
<reference evidence="1" key="1">
    <citation type="submission" date="2020-11" db="EMBL/GenBank/DDBJ databases">
        <authorList>
            <person name="Tran Van P."/>
        </authorList>
    </citation>
    <scope>NUCLEOTIDE SEQUENCE</scope>
</reference>
<organism evidence="1">
    <name type="scientific">Timema monikensis</name>
    <dbReference type="NCBI Taxonomy" id="170555"/>
    <lineage>
        <taxon>Eukaryota</taxon>
        <taxon>Metazoa</taxon>
        <taxon>Ecdysozoa</taxon>
        <taxon>Arthropoda</taxon>
        <taxon>Hexapoda</taxon>
        <taxon>Insecta</taxon>
        <taxon>Pterygota</taxon>
        <taxon>Neoptera</taxon>
        <taxon>Polyneoptera</taxon>
        <taxon>Phasmatodea</taxon>
        <taxon>Timematodea</taxon>
        <taxon>Timematoidea</taxon>
        <taxon>Timematidae</taxon>
        <taxon>Timema</taxon>
    </lineage>
</organism>
<gene>
    <name evidence="1" type="ORF">TMSB3V08_LOCUS4186</name>
</gene>
<accession>A0A7R9HM58</accession>
<name>A0A7R9HM58_9NEOP</name>
<dbReference type="AlphaFoldDB" id="A0A7R9HM58"/>
<evidence type="ECO:0000313" key="1">
    <source>
        <dbReference type="EMBL" id="CAD7427336.1"/>
    </source>
</evidence>
<proteinExistence type="predicted"/>